<dbReference type="AlphaFoldDB" id="A0ABD0K569"/>
<gene>
    <name evidence="1" type="ORF">BaRGS_00026188</name>
</gene>
<sequence>QQPESHVSSLHQPACFYLLSASASLPHTTCLVLVAHYLLSTSANLSNNTSSVHQPASPKLPPQ</sequence>
<evidence type="ECO:0000313" key="1">
    <source>
        <dbReference type="EMBL" id="KAK7482587.1"/>
    </source>
</evidence>
<accession>A0ABD0K569</accession>
<keyword evidence="2" id="KW-1185">Reference proteome</keyword>
<feature type="non-terminal residue" evidence="1">
    <location>
        <position position="1"/>
    </location>
</feature>
<name>A0ABD0K569_9CAEN</name>
<organism evidence="1 2">
    <name type="scientific">Batillaria attramentaria</name>
    <dbReference type="NCBI Taxonomy" id="370345"/>
    <lineage>
        <taxon>Eukaryota</taxon>
        <taxon>Metazoa</taxon>
        <taxon>Spiralia</taxon>
        <taxon>Lophotrochozoa</taxon>
        <taxon>Mollusca</taxon>
        <taxon>Gastropoda</taxon>
        <taxon>Caenogastropoda</taxon>
        <taxon>Sorbeoconcha</taxon>
        <taxon>Cerithioidea</taxon>
        <taxon>Batillariidae</taxon>
        <taxon>Batillaria</taxon>
    </lineage>
</organism>
<dbReference type="EMBL" id="JACVVK020000242">
    <property type="protein sequence ID" value="KAK7482587.1"/>
    <property type="molecule type" value="Genomic_DNA"/>
</dbReference>
<reference evidence="1 2" key="1">
    <citation type="journal article" date="2023" name="Sci. Data">
        <title>Genome assembly of the Korean intertidal mud-creeper Batillaria attramentaria.</title>
        <authorList>
            <person name="Patra A.K."/>
            <person name="Ho P.T."/>
            <person name="Jun S."/>
            <person name="Lee S.J."/>
            <person name="Kim Y."/>
            <person name="Won Y.J."/>
        </authorList>
    </citation>
    <scope>NUCLEOTIDE SEQUENCE [LARGE SCALE GENOMIC DNA]</scope>
    <source>
        <strain evidence="1">Wonlab-2016</strain>
    </source>
</reference>
<proteinExistence type="predicted"/>
<protein>
    <submittedName>
        <fullName evidence="1">Uncharacterized protein</fullName>
    </submittedName>
</protein>
<comment type="caution">
    <text evidence="1">The sequence shown here is derived from an EMBL/GenBank/DDBJ whole genome shotgun (WGS) entry which is preliminary data.</text>
</comment>
<dbReference type="Proteomes" id="UP001519460">
    <property type="component" value="Unassembled WGS sequence"/>
</dbReference>
<evidence type="ECO:0000313" key="2">
    <source>
        <dbReference type="Proteomes" id="UP001519460"/>
    </source>
</evidence>